<dbReference type="InterPro" id="IPR052651">
    <property type="entry name" value="WDR81"/>
</dbReference>
<keyword evidence="2 4" id="KW-0853">WD repeat</keyword>
<dbReference type="Gene3D" id="1.10.510.10">
    <property type="entry name" value="Transferase(Phosphotransferase) domain 1"/>
    <property type="match status" value="1"/>
</dbReference>
<feature type="compositionally biased region" description="Polar residues" evidence="5">
    <location>
        <begin position="1124"/>
        <end position="1136"/>
    </location>
</feature>
<reference evidence="8" key="2">
    <citation type="journal article" date="2007" name="PLoS Biol.">
        <title>Survey sequencing and comparative analysis of the elephant shark (Callorhinchus milii) genome.</title>
        <authorList>
            <person name="Venkatesh B."/>
            <person name="Kirkness E.F."/>
            <person name="Loh Y.H."/>
            <person name="Halpern A.L."/>
            <person name="Lee A.P."/>
            <person name="Johnson J."/>
            <person name="Dandona N."/>
            <person name="Viswanathan L.D."/>
            <person name="Tay A."/>
            <person name="Venter J.C."/>
            <person name="Strausberg R.L."/>
            <person name="Brenner S."/>
        </authorList>
    </citation>
    <scope>NUCLEOTIDE SEQUENCE [LARGE SCALE GENOMIC DNA]</scope>
</reference>
<evidence type="ECO:0000256" key="3">
    <source>
        <dbReference type="ARBA" id="ARBA00022737"/>
    </source>
</evidence>
<dbReference type="Pfam" id="PF00400">
    <property type="entry name" value="WD40"/>
    <property type="match status" value="1"/>
</dbReference>
<comment type="subcellular location">
    <subcellularLocation>
        <location evidence="1">Cytoplasmic vesicle</location>
        <location evidence="1">Autophagosome</location>
    </subcellularLocation>
</comment>
<dbReference type="InterPro" id="IPR001680">
    <property type="entry name" value="WD40_rpt"/>
</dbReference>
<dbReference type="InParanoid" id="A0A4W3ITR1"/>
<dbReference type="PROSITE" id="PS50197">
    <property type="entry name" value="BEACH"/>
    <property type="match status" value="1"/>
</dbReference>
<feature type="region of interest" description="Disordered" evidence="5">
    <location>
        <begin position="1090"/>
        <end position="1161"/>
    </location>
</feature>
<feature type="region of interest" description="Disordered" evidence="5">
    <location>
        <begin position="1016"/>
        <end position="1042"/>
    </location>
</feature>
<dbReference type="InterPro" id="IPR000409">
    <property type="entry name" value="BEACH_dom"/>
</dbReference>
<keyword evidence="3" id="KW-0677">Repeat</keyword>
<dbReference type="PANTHER" id="PTHR44662:SF1">
    <property type="entry name" value="WD REPEAT-CONTAINING PROTEIN 81"/>
    <property type="match status" value="1"/>
</dbReference>
<dbReference type="GeneTree" id="ENSGT00930000151039"/>
<dbReference type="SMART" id="SM00320">
    <property type="entry name" value="WD40"/>
    <property type="match status" value="7"/>
</dbReference>
<protein>
    <submittedName>
        <fullName evidence="7">WD repeat domain 81</fullName>
    </submittedName>
</protein>
<gene>
    <name evidence="7" type="primary">wdr81</name>
</gene>
<keyword evidence="8" id="KW-1185">Reference proteome</keyword>
<dbReference type="Proteomes" id="UP000314986">
    <property type="component" value="Unassembled WGS sequence"/>
</dbReference>
<dbReference type="SMART" id="SM01026">
    <property type="entry name" value="Beach"/>
    <property type="match status" value="1"/>
</dbReference>
<feature type="domain" description="BEACH" evidence="6">
    <location>
        <begin position="328"/>
        <end position="600"/>
    </location>
</feature>
<dbReference type="PANTHER" id="PTHR44662">
    <property type="entry name" value="WD REPEAT-CONTAINING PROTEIN 81"/>
    <property type="match status" value="1"/>
</dbReference>
<organism evidence="7 8">
    <name type="scientific">Callorhinchus milii</name>
    <name type="common">Ghost shark</name>
    <dbReference type="NCBI Taxonomy" id="7868"/>
    <lineage>
        <taxon>Eukaryota</taxon>
        <taxon>Metazoa</taxon>
        <taxon>Chordata</taxon>
        <taxon>Craniata</taxon>
        <taxon>Vertebrata</taxon>
        <taxon>Chondrichthyes</taxon>
        <taxon>Holocephali</taxon>
        <taxon>Chimaeriformes</taxon>
        <taxon>Callorhinchidae</taxon>
        <taxon>Callorhinchus</taxon>
    </lineage>
</organism>
<evidence type="ECO:0000256" key="2">
    <source>
        <dbReference type="ARBA" id="ARBA00022574"/>
    </source>
</evidence>
<dbReference type="Gene3D" id="1.10.1540.10">
    <property type="entry name" value="BEACH domain"/>
    <property type="match status" value="1"/>
</dbReference>
<reference evidence="7" key="4">
    <citation type="submission" date="2025-08" db="UniProtKB">
        <authorList>
            <consortium name="Ensembl"/>
        </authorList>
    </citation>
    <scope>IDENTIFICATION</scope>
</reference>
<dbReference type="Gene3D" id="2.130.10.10">
    <property type="entry name" value="YVTN repeat-like/Quinoprotein amine dehydrogenase"/>
    <property type="match status" value="2"/>
</dbReference>
<dbReference type="SUPFAM" id="SSF50978">
    <property type="entry name" value="WD40 repeat-like"/>
    <property type="match status" value="1"/>
</dbReference>
<feature type="compositionally biased region" description="Acidic residues" evidence="5">
    <location>
        <begin position="1143"/>
        <end position="1157"/>
    </location>
</feature>
<dbReference type="Ensembl" id="ENSCMIT00000030149.1">
    <property type="protein sequence ID" value="ENSCMIP00000029683.1"/>
    <property type="gene ID" value="ENSCMIG00000012814.1"/>
</dbReference>
<dbReference type="STRING" id="7868.ENSCMIP00000029683"/>
<dbReference type="GO" id="GO:0035973">
    <property type="term" value="P:aggrephagy"/>
    <property type="evidence" value="ECO:0007669"/>
    <property type="project" value="TreeGrafter"/>
</dbReference>
<dbReference type="InterPro" id="IPR036322">
    <property type="entry name" value="WD40_repeat_dom_sf"/>
</dbReference>
<evidence type="ECO:0000313" key="7">
    <source>
        <dbReference type="Ensembl" id="ENSCMIP00000029683.1"/>
    </source>
</evidence>
<dbReference type="SUPFAM" id="SSF56112">
    <property type="entry name" value="Protein kinase-like (PK-like)"/>
    <property type="match status" value="1"/>
</dbReference>
<dbReference type="InterPro" id="IPR011009">
    <property type="entry name" value="Kinase-like_dom_sf"/>
</dbReference>
<sequence length="1915" mass="214695">QTLWWRMELGALQGPVQHWSDWLLASVERDLGIDRKQLAIGEGCQVIAYVPTKWLASLKERRVLPSVCSVPDGVTAVEIETYLQRSVHKLPAGWTRVTIQALRKKLLQYQLSRRRTSPPSRTGGSGGDGSDLDSFCSFMQYVADQNYKNLWRKALEKSVHVQSGGVEQQGVSSLEAIKQSLSKALGCCFVQISGDGSSPKETCPSPAAEPVHPNLLRAEALLESADTLYVVQPFANYSLRDIVTYSPAKLANSNTKVLFIIFQVLQAMRTCHREGLACGSLSLHHVMVDERLCTQLRVNLSDYERPEALESIRTDSGERTDEIRERSPDSERSVELRKLVTDWVHGRISNFQYLMGLNRLSGRRVGDPNYHPVLPWVVDFTVPYGKFRDLRKSKFRLNKGDKQLDFTYEMTRQAFAAGGQAGEHLHVPHHISDVLSDITYYVYKARRTPRSVLCSHVRSQWEPNEYPASMERMQAWTPDECIPEFYTDPTIFQSIHPDMPDLDIPSWSSSYQEFINVHRKLLESKEVSVHLHHWVDLTFGYKLTGKDAVKAKNVCLHLVDNHTNLTSFGVVQLFDQPHPQRLMIGSYAPPEAPSINKPFREMVTAQRFQRWVVHPINGTIPEMAGSEGQWPVDKSKSVPGEHIAAAAVDDDLEQGTEALDSLSGSGKALEQSSPSQSSNLFPLDSRAPLPRANRRNKATPDTHELEESKIILPEAFHPLQALEELEKLSNFLVRGLYRELVETKQGEQPHYLTLDQLFQRDMQAFGILIAEIFFAPRLRALDPDASLLDRFLAMRKFCLYHMKEIAAPLQHAVEMLLQLHKSPDELLQTRLEANQVNLFEYEPVFEGLPPPCPAQLLSPNCPIIPFPPYFSSLHQFICTHQLHTTDNGEQGRDFVFHLWQQLDQLLGEIRPEGLEILLPFILGLMSNESTAVYAAWYLFEPIAKALGPRNTNRYLQKPLIGVYEKAGYLHGRFYLYIDCFIIQLIVRLGLQPFLNHLLPHILQILTGFDGADEEGKALVGNGEDDEAGSVSPASSSYANDMKSTGEHSSASLIDYSSGISFNEQAFPTENEDFQNGIYLDDQMTLRDQESVSVGKLSDKSSASELSLEDRLTDADSKERVSLRSVDSNQDLKQSEGSPLPADEYAEEEGGGEEEEESCSNLDVAESTVFNSLPAPDPGEAVLLEDEEEQELIEEPEGKEQKILLDTACKMVKWLSAKLGPTVTSRYIVRNLLRLLTTCYFGPEKHQFVSMGENGRSHIGNIYEKREVIGDLVAKPVLDCLMYVAHLYGEPVLTYQCLTYIAYLVAPNSSWRLNSRKEAGLLSAVVLTQKIIVYLSDTTLMDVLPKINQDVLLPVLDVLTSCDTSFPSGAQARSVLCIKTLSLIALVCLRIGQEMVQQHMSDTLRSFFGGFSVLRDLKEQVQNFITAAREGVSAGHDQACDITALEELEKVFSLEMAYSAYIPFYCLIGDSIIRKVIKNHDYVWKLTTLYQDAVRLQSPTSPDPLSPEHDWENGFSFSPFDGRLRDDGVTGTFGSALVGNRIEIPPDSTSESLRSAQVRQRLSNLSFGGPQEDGALKQDLPKSLRTLCGNWLAYWQYEIGLSQQDSHFYFHQIKLQSFVGHSGTVKCLSTLSGEDFFLSASKDKTVRLWPLYNFGDGTCEVDPRLTYSEHKKSVFYVHQMETLQEVVSCDGAVHMWDQYTGKPIRIFDAFDSRNPITAVTTMPAPHVSVIAGTADSILRFIDPRKPGLQHEFKLNTSLTAGLIRCMAVNPSGRSVAIGFSSGYVYLLDTRTGLIMKVWQAHEGDILQLKAAENNVIISSSTNHSLSVWKEFDQKPFHQYKSPSDPVHTFDLYNNEIVAGTVANKIGIYSLLDTSAHVGMNKLSSENFRGTLTTLAVLPTKRLLLLGSDNGIIRLLA</sequence>
<feature type="compositionally biased region" description="Polar residues" evidence="5">
    <location>
        <begin position="1031"/>
        <end position="1042"/>
    </location>
</feature>
<dbReference type="InterPro" id="IPR036372">
    <property type="entry name" value="BEACH_dom_sf"/>
</dbReference>
<reference evidence="7" key="5">
    <citation type="submission" date="2025-09" db="UniProtKB">
        <authorList>
            <consortium name="Ensembl"/>
        </authorList>
    </citation>
    <scope>IDENTIFICATION</scope>
</reference>
<name>A0A4W3ITR1_CALMI</name>
<feature type="compositionally biased region" description="Basic and acidic residues" evidence="5">
    <location>
        <begin position="1107"/>
        <end position="1121"/>
    </location>
</feature>
<feature type="compositionally biased region" description="Polar residues" evidence="5">
    <location>
        <begin position="670"/>
        <end position="680"/>
    </location>
</feature>
<dbReference type="Pfam" id="PF02138">
    <property type="entry name" value="Beach"/>
    <property type="match status" value="1"/>
</dbReference>
<dbReference type="SUPFAM" id="SSF81837">
    <property type="entry name" value="BEACH domain"/>
    <property type="match status" value="1"/>
</dbReference>
<dbReference type="GO" id="GO:0005739">
    <property type="term" value="C:mitochondrion"/>
    <property type="evidence" value="ECO:0007669"/>
    <property type="project" value="TreeGrafter"/>
</dbReference>
<dbReference type="CDD" id="cd06071">
    <property type="entry name" value="Beach"/>
    <property type="match status" value="1"/>
</dbReference>
<evidence type="ECO:0000313" key="8">
    <source>
        <dbReference type="Proteomes" id="UP000314986"/>
    </source>
</evidence>
<dbReference type="FunFam" id="1.10.1540.10:FF:000003">
    <property type="entry name" value="WD repeat-containing protein 81 isoform X1"/>
    <property type="match status" value="1"/>
</dbReference>
<dbReference type="PROSITE" id="PS50294">
    <property type="entry name" value="WD_REPEATS_REGION"/>
    <property type="match status" value="1"/>
</dbReference>
<evidence type="ECO:0000259" key="6">
    <source>
        <dbReference type="PROSITE" id="PS50197"/>
    </source>
</evidence>
<reference evidence="8" key="1">
    <citation type="journal article" date="2006" name="Science">
        <title>Ancient noncoding elements conserved in the human genome.</title>
        <authorList>
            <person name="Venkatesh B."/>
            <person name="Kirkness E.F."/>
            <person name="Loh Y.H."/>
            <person name="Halpern A.L."/>
            <person name="Lee A.P."/>
            <person name="Johnson J."/>
            <person name="Dandona N."/>
            <person name="Viswanathan L.D."/>
            <person name="Tay A."/>
            <person name="Venter J.C."/>
            <person name="Strausberg R.L."/>
            <person name="Brenner S."/>
        </authorList>
    </citation>
    <scope>NUCLEOTIDE SEQUENCE [LARGE SCALE GENOMIC DNA]</scope>
</reference>
<reference evidence="8" key="3">
    <citation type="journal article" date="2014" name="Nature">
        <title>Elephant shark genome provides unique insights into gnathostome evolution.</title>
        <authorList>
            <consortium name="International Elephant Shark Genome Sequencing Consortium"/>
            <person name="Venkatesh B."/>
            <person name="Lee A.P."/>
            <person name="Ravi V."/>
            <person name="Maurya A.K."/>
            <person name="Lian M.M."/>
            <person name="Swann J.B."/>
            <person name="Ohta Y."/>
            <person name="Flajnik M.F."/>
            <person name="Sutoh Y."/>
            <person name="Kasahara M."/>
            <person name="Hoon S."/>
            <person name="Gangu V."/>
            <person name="Roy S.W."/>
            <person name="Irimia M."/>
            <person name="Korzh V."/>
            <person name="Kondrychyn I."/>
            <person name="Lim Z.W."/>
            <person name="Tay B.H."/>
            <person name="Tohari S."/>
            <person name="Kong K.W."/>
            <person name="Ho S."/>
            <person name="Lorente-Galdos B."/>
            <person name="Quilez J."/>
            <person name="Marques-Bonet T."/>
            <person name="Raney B.J."/>
            <person name="Ingham P.W."/>
            <person name="Tay A."/>
            <person name="Hillier L.W."/>
            <person name="Minx P."/>
            <person name="Boehm T."/>
            <person name="Wilson R.K."/>
            <person name="Brenner S."/>
            <person name="Warren W.C."/>
        </authorList>
    </citation>
    <scope>NUCLEOTIDE SEQUENCE [LARGE SCALE GENOMIC DNA]</scope>
</reference>
<evidence type="ECO:0000256" key="1">
    <source>
        <dbReference type="ARBA" id="ARBA00004419"/>
    </source>
</evidence>
<feature type="repeat" description="WD" evidence="4">
    <location>
        <begin position="1617"/>
        <end position="1648"/>
    </location>
</feature>
<evidence type="ECO:0000256" key="5">
    <source>
        <dbReference type="SAM" id="MobiDB-lite"/>
    </source>
</evidence>
<dbReference type="GO" id="GO:0005776">
    <property type="term" value="C:autophagosome"/>
    <property type="evidence" value="ECO:0007669"/>
    <property type="project" value="UniProtKB-SubCell"/>
</dbReference>
<proteinExistence type="predicted"/>
<dbReference type="PROSITE" id="PS50082">
    <property type="entry name" value="WD_REPEATS_2"/>
    <property type="match status" value="1"/>
</dbReference>
<dbReference type="InterPro" id="IPR015943">
    <property type="entry name" value="WD40/YVTN_repeat-like_dom_sf"/>
</dbReference>
<dbReference type="OMA" id="AYEQFTP"/>
<accession>A0A4W3ITR1</accession>
<dbReference type="GO" id="GO:0035014">
    <property type="term" value="F:phosphatidylinositol 3-kinase regulator activity"/>
    <property type="evidence" value="ECO:0007669"/>
    <property type="project" value="TreeGrafter"/>
</dbReference>
<feature type="region of interest" description="Disordered" evidence="5">
    <location>
        <begin position="658"/>
        <end position="705"/>
    </location>
</feature>
<evidence type="ECO:0000256" key="4">
    <source>
        <dbReference type="PROSITE-ProRule" id="PRU00221"/>
    </source>
</evidence>